<proteinExistence type="predicted"/>
<gene>
    <name evidence="2" type="ORF">Cvel_11055</name>
</gene>
<evidence type="ECO:0000256" key="1">
    <source>
        <dbReference type="SAM" id="MobiDB-lite"/>
    </source>
</evidence>
<feature type="compositionally biased region" description="Basic and acidic residues" evidence="1">
    <location>
        <begin position="159"/>
        <end position="170"/>
    </location>
</feature>
<evidence type="ECO:0000313" key="2">
    <source>
        <dbReference type="EMBL" id="CEM52078.1"/>
    </source>
</evidence>
<feature type="compositionally biased region" description="Gly residues" evidence="1">
    <location>
        <begin position="341"/>
        <end position="374"/>
    </location>
</feature>
<dbReference type="VEuPathDB" id="CryptoDB:Cvel_11055"/>
<accession>A0A0G4I502</accession>
<feature type="compositionally biased region" description="Basic and acidic residues" evidence="1">
    <location>
        <begin position="106"/>
        <end position="117"/>
    </location>
</feature>
<feature type="region of interest" description="Disordered" evidence="1">
    <location>
        <begin position="67"/>
        <end position="192"/>
    </location>
</feature>
<name>A0A0G4I502_9ALVE</name>
<sequence length="374" mass="39082">MREGSVRVLVKARSLAPSFLSEEGNSAGELFLATVADRFGEPAHELLPPGTEVIGLAVTGLEETNTASSSFSKDAEEFSSLSFGGDEDARREVETEVDTAFLVRVDGSREGCHRDPPGKLPSPSSNTAGSRSSSFWGLHVGYDSSRDRSGHGGGPQGREGGEMSIEREGRGGQSFSSALGVPPEGPNRVLRPPLPAPPAALLPFLRNAIDVQACICERLRPLPEEQIVVVAQRLNSLKLSLIVREILRRTEGGAVVLLYVLGRAEGEREKGYGEAGSAEEEEEEEEEDLIFSESHGESVLQTFLNLQHGEAPVAGSRARRSPVPSGARLSANGPAVSLRGPKGGGGVGGEGGGTSVGGECLGGNRKGGGVAVIK</sequence>
<protein>
    <submittedName>
        <fullName evidence="2">Uncharacterized protein</fullName>
    </submittedName>
</protein>
<reference evidence="2" key="1">
    <citation type="submission" date="2014-11" db="EMBL/GenBank/DDBJ databases">
        <authorList>
            <person name="Otto D Thomas"/>
            <person name="Naeem Raeece"/>
        </authorList>
    </citation>
    <scope>NUCLEOTIDE SEQUENCE</scope>
</reference>
<dbReference type="AlphaFoldDB" id="A0A0G4I502"/>
<dbReference type="EMBL" id="CDMZ01005131">
    <property type="protein sequence ID" value="CEM52078.1"/>
    <property type="molecule type" value="Genomic_DNA"/>
</dbReference>
<feature type="region of interest" description="Disordered" evidence="1">
    <location>
        <begin position="311"/>
        <end position="374"/>
    </location>
</feature>
<organism evidence="2">
    <name type="scientific">Chromera velia CCMP2878</name>
    <dbReference type="NCBI Taxonomy" id="1169474"/>
    <lineage>
        <taxon>Eukaryota</taxon>
        <taxon>Sar</taxon>
        <taxon>Alveolata</taxon>
        <taxon>Colpodellida</taxon>
        <taxon>Chromeraceae</taxon>
        <taxon>Chromera</taxon>
    </lineage>
</organism>
<feature type="compositionally biased region" description="Polar residues" evidence="1">
    <location>
        <begin position="122"/>
        <end position="135"/>
    </location>
</feature>